<organism evidence="2 3">
    <name type="scientific">Carpinus fangiana</name>
    <dbReference type="NCBI Taxonomy" id="176857"/>
    <lineage>
        <taxon>Eukaryota</taxon>
        <taxon>Viridiplantae</taxon>
        <taxon>Streptophyta</taxon>
        <taxon>Embryophyta</taxon>
        <taxon>Tracheophyta</taxon>
        <taxon>Spermatophyta</taxon>
        <taxon>Magnoliopsida</taxon>
        <taxon>eudicotyledons</taxon>
        <taxon>Gunneridae</taxon>
        <taxon>Pentapetalae</taxon>
        <taxon>rosids</taxon>
        <taxon>fabids</taxon>
        <taxon>Fagales</taxon>
        <taxon>Betulaceae</taxon>
        <taxon>Carpinus</taxon>
    </lineage>
</organism>
<gene>
    <name evidence="2" type="ORF">FH972_010557</name>
</gene>
<name>A0A660KUQ4_9ROSI</name>
<evidence type="ECO:0000256" key="1">
    <source>
        <dbReference type="SAM" id="MobiDB-lite"/>
    </source>
</evidence>
<feature type="region of interest" description="Disordered" evidence="1">
    <location>
        <begin position="1"/>
        <end position="22"/>
    </location>
</feature>
<protein>
    <submittedName>
        <fullName evidence="2">Uncharacterized protein</fullName>
    </submittedName>
</protein>
<sequence length="53" mass="6124">MAGSVPVHPTTAHCKAPPRSPWQDQMLKHSSFIARPWRDLRALFRWWEKPGAS</sequence>
<evidence type="ECO:0000313" key="3">
    <source>
        <dbReference type="Proteomes" id="UP000327013"/>
    </source>
</evidence>
<reference evidence="2 3" key="1">
    <citation type="submission" date="2019-06" db="EMBL/GenBank/DDBJ databases">
        <title>A chromosomal-level reference genome of Carpinus fangiana (Coryloideae, Betulaceae).</title>
        <authorList>
            <person name="Yang X."/>
            <person name="Wang Z."/>
            <person name="Zhang L."/>
            <person name="Hao G."/>
            <person name="Liu J."/>
            <person name="Yang Y."/>
        </authorList>
    </citation>
    <scope>NUCLEOTIDE SEQUENCE [LARGE SCALE GENOMIC DNA]</scope>
    <source>
        <strain evidence="2">Cfa_2016G</strain>
        <tissue evidence="2">Leaf</tissue>
    </source>
</reference>
<keyword evidence="3" id="KW-1185">Reference proteome</keyword>
<dbReference type="Proteomes" id="UP000327013">
    <property type="component" value="Chromosome 4"/>
</dbReference>
<evidence type="ECO:0000313" key="2">
    <source>
        <dbReference type="EMBL" id="KAE8038009.1"/>
    </source>
</evidence>
<proteinExistence type="predicted"/>
<dbReference type="EMBL" id="CM017324">
    <property type="protein sequence ID" value="KAE8038009.1"/>
    <property type="molecule type" value="Genomic_DNA"/>
</dbReference>
<dbReference type="AlphaFoldDB" id="A0A660KUQ4"/>
<accession>A0A660KUQ4</accession>